<evidence type="ECO:0000256" key="1">
    <source>
        <dbReference type="SAM" id="MobiDB-lite"/>
    </source>
</evidence>
<keyword evidence="2" id="KW-0812">Transmembrane</keyword>
<proteinExistence type="predicted"/>
<evidence type="ECO:0000313" key="3">
    <source>
        <dbReference type="EMBL" id="TDL15669.1"/>
    </source>
</evidence>
<keyword evidence="2" id="KW-1133">Transmembrane helix</keyword>
<feature type="transmembrane region" description="Helical" evidence="2">
    <location>
        <begin position="508"/>
        <end position="530"/>
    </location>
</feature>
<feature type="transmembrane region" description="Helical" evidence="2">
    <location>
        <begin position="200"/>
        <end position="221"/>
    </location>
</feature>
<gene>
    <name evidence="3" type="ORF">BD410DRAFT_99752</name>
</gene>
<dbReference type="VEuPathDB" id="FungiDB:BD410DRAFT_99752"/>
<dbReference type="Proteomes" id="UP000294933">
    <property type="component" value="Unassembled WGS sequence"/>
</dbReference>
<feature type="region of interest" description="Disordered" evidence="1">
    <location>
        <begin position="51"/>
        <end position="85"/>
    </location>
</feature>
<protein>
    <submittedName>
        <fullName evidence="3">Uncharacterized protein</fullName>
    </submittedName>
</protein>
<feature type="transmembrane region" description="Helical" evidence="2">
    <location>
        <begin position="147"/>
        <end position="171"/>
    </location>
</feature>
<accession>A0A4Y7PM67</accession>
<reference evidence="3 4" key="1">
    <citation type="submission" date="2018-06" db="EMBL/GenBank/DDBJ databases">
        <title>A transcriptomic atlas of mushroom development highlights an independent origin of complex multicellularity.</title>
        <authorList>
            <consortium name="DOE Joint Genome Institute"/>
            <person name="Krizsan K."/>
            <person name="Almasi E."/>
            <person name="Merenyi Z."/>
            <person name="Sahu N."/>
            <person name="Viragh M."/>
            <person name="Koszo T."/>
            <person name="Mondo S."/>
            <person name="Kiss B."/>
            <person name="Balint B."/>
            <person name="Kues U."/>
            <person name="Barry K."/>
            <person name="Hegedus J.C."/>
            <person name="Henrissat B."/>
            <person name="Johnson J."/>
            <person name="Lipzen A."/>
            <person name="Ohm R."/>
            <person name="Nagy I."/>
            <person name="Pangilinan J."/>
            <person name="Yan J."/>
            <person name="Xiong Y."/>
            <person name="Grigoriev I.V."/>
            <person name="Hibbett D.S."/>
            <person name="Nagy L.G."/>
        </authorList>
    </citation>
    <scope>NUCLEOTIDE SEQUENCE [LARGE SCALE GENOMIC DNA]</scope>
    <source>
        <strain evidence="3 4">SZMC22713</strain>
    </source>
</reference>
<keyword evidence="2" id="KW-0472">Membrane</keyword>
<sequence length="576" mass="61961">MSEHGNHSPTPTFSSVHSGASLRRIGGEQYAQGGSDETLSETIGSTRPQVLDEFPKNEPAPHASETHSLISPTSSTLGTGSHHGADEKWKRSTMLMLMLYTAIGTLFALAHHFLYEALSHHPTLAVSIQIGPFKIGPTWALTLGNGLAWLVQLFYTLAIGGALVQLFWHLLHTRHFTLREMDRVFSITSAFYTRTALRRATGLAIVAVISMGIGGVVSTFAPPSLAISVLPLSQPCDIMTVDFTLASVSSTTNALSNLVTHVLLTQSIMPPASSPCSNCTYNVTYFAPGLACEEIDMAASPFNPDPDDHVVLWNGTTELGLTGVIHILSRTGNATGIYTGVFSSPQIITCSLQNASYHVTIDHRNGTSVTAEVDIVPFLSDTDPGQQANITFAYIGIGQAFEEFMSGSVELVQNRDITLGDDYLSYIINKNSFVAYTGWITCDPGVHGNCTRNIDLLTSLPILMQYLGASLLAGSVTIDNTTSSLSRVPDGHCLNESLVYVYNRVRLLAVYGSALFVTSICVAFGIHSVMAGEGSNLKFSNLVYAILTPEMIEISNGQELPEDTVIHAVRGRFVPG</sequence>
<dbReference type="AlphaFoldDB" id="A0A4Y7PM67"/>
<organism evidence="3 4">
    <name type="scientific">Rickenella mellea</name>
    <dbReference type="NCBI Taxonomy" id="50990"/>
    <lineage>
        <taxon>Eukaryota</taxon>
        <taxon>Fungi</taxon>
        <taxon>Dikarya</taxon>
        <taxon>Basidiomycota</taxon>
        <taxon>Agaricomycotina</taxon>
        <taxon>Agaricomycetes</taxon>
        <taxon>Hymenochaetales</taxon>
        <taxon>Rickenellaceae</taxon>
        <taxon>Rickenella</taxon>
    </lineage>
</organism>
<dbReference type="STRING" id="50990.A0A4Y7PM67"/>
<evidence type="ECO:0000313" key="4">
    <source>
        <dbReference type="Proteomes" id="UP000294933"/>
    </source>
</evidence>
<keyword evidence="4" id="KW-1185">Reference proteome</keyword>
<feature type="transmembrane region" description="Helical" evidence="2">
    <location>
        <begin position="97"/>
        <end position="115"/>
    </location>
</feature>
<feature type="compositionally biased region" description="Polar residues" evidence="1">
    <location>
        <begin position="66"/>
        <end position="79"/>
    </location>
</feature>
<evidence type="ECO:0000256" key="2">
    <source>
        <dbReference type="SAM" id="Phobius"/>
    </source>
</evidence>
<name>A0A4Y7PM67_9AGAM</name>
<dbReference type="EMBL" id="ML170266">
    <property type="protein sequence ID" value="TDL15669.1"/>
    <property type="molecule type" value="Genomic_DNA"/>
</dbReference>
<dbReference type="OrthoDB" id="3198553at2759"/>